<evidence type="ECO:0000256" key="6">
    <source>
        <dbReference type="SAM" id="MobiDB-lite"/>
    </source>
</evidence>
<feature type="compositionally biased region" description="Basic and acidic residues" evidence="6">
    <location>
        <begin position="602"/>
        <end position="622"/>
    </location>
</feature>
<dbReference type="EMBL" id="AP025564">
    <property type="protein sequence ID" value="BDE97541.1"/>
    <property type="molecule type" value="Genomic_DNA"/>
</dbReference>
<keyword evidence="2" id="KW-1003">Cell membrane</keyword>
<feature type="transmembrane region" description="Helical" evidence="7">
    <location>
        <begin position="515"/>
        <end position="534"/>
    </location>
</feature>
<keyword evidence="9" id="KW-1185">Reference proteome</keyword>
<dbReference type="PANTHER" id="PTHR30250:SF11">
    <property type="entry name" value="O-ANTIGEN TRANSPORTER-RELATED"/>
    <property type="match status" value="1"/>
</dbReference>
<feature type="transmembrane region" description="Helical" evidence="7">
    <location>
        <begin position="490"/>
        <end position="509"/>
    </location>
</feature>
<keyword evidence="4 7" id="KW-1133">Transmembrane helix</keyword>
<feature type="transmembrane region" description="Helical" evidence="7">
    <location>
        <begin position="271"/>
        <end position="293"/>
    </location>
</feature>
<reference evidence="8 9" key="1">
    <citation type="submission" date="2022-01" db="EMBL/GenBank/DDBJ databases">
        <title>Novel bile acid biosynthetic pathways are enriched in the microbiome of centenarians.</title>
        <authorList>
            <person name="Sato Y."/>
            <person name="Atarashi K."/>
            <person name="Plichta R.D."/>
            <person name="Arai Y."/>
            <person name="Sasajima S."/>
            <person name="Kearney M.S."/>
            <person name="Suda W."/>
            <person name="Takeshita K."/>
            <person name="Sasaki T."/>
            <person name="Okamoto S."/>
            <person name="Skelly N.A."/>
            <person name="Okamura Y."/>
            <person name="Vlamakis H."/>
            <person name="Li Y."/>
            <person name="Tanoue T."/>
            <person name="Takei H."/>
            <person name="Nittono H."/>
            <person name="Narushima S."/>
            <person name="Irie J."/>
            <person name="Itoh H."/>
            <person name="Moriya K."/>
            <person name="Sugiura Y."/>
            <person name="Suematsu M."/>
            <person name="Moritoki N."/>
            <person name="Shibata S."/>
            <person name="Littman R.D."/>
            <person name="Fischbach A.M."/>
            <person name="Uwamino Y."/>
            <person name="Inoue T."/>
            <person name="Honda A."/>
            <person name="Hattori M."/>
            <person name="Murai T."/>
            <person name="Xavier J.R."/>
            <person name="Hirose N."/>
            <person name="Honda K."/>
        </authorList>
    </citation>
    <scope>NUCLEOTIDE SEQUENCE [LARGE SCALE GENOMIC DNA]</scope>
    <source>
        <strain evidence="8 9">CE91-St30</strain>
    </source>
</reference>
<feature type="transmembrane region" description="Helical" evidence="7">
    <location>
        <begin position="299"/>
        <end position="322"/>
    </location>
</feature>
<feature type="compositionally biased region" description="Basic and acidic residues" evidence="6">
    <location>
        <begin position="24"/>
        <end position="39"/>
    </location>
</feature>
<evidence type="ECO:0000256" key="2">
    <source>
        <dbReference type="ARBA" id="ARBA00022475"/>
    </source>
</evidence>
<organism evidence="8 9">
    <name type="scientific">Raoultibacter timonensis</name>
    <dbReference type="NCBI Taxonomy" id="1907662"/>
    <lineage>
        <taxon>Bacteria</taxon>
        <taxon>Bacillati</taxon>
        <taxon>Actinomycetota</taxon>
        <taxon>Coriobacteriia</taxon>
        <taxon>Eggerthellales</taxon>
        <taxon>Eggerthellaceae</taxon>
        <taxon>Raoultibacter</taxon>
    </lineage>
</organism>
<feature type="transmembrane region" description="Helical" evidence="7">
    <location>
        <begin position="215"/>
        <end position="234"/>
    </location>
</feature>
<feature type="transmembrane region" description="Helical" evidence="7">
    <location>
        <begin position="143"/>
        <end position="168"/>
    </location>
</feature>
<evidence type="ECO:0000256" key="1">
    <source>
        <dbReference type="ARBA" id="ARBA00004651"/>
    </source>
</evidence>
<feature type="region of interest" description="Disordered" evidence="6">
    <location>
        <begin position="1"/>
        <end position="105"/>
    </location>
</feature>
<accession>A0ABN6MMP5</accession>
<keyword evidence="5 7" id="KW-0472">Membrane</keyword>
<evidence type="ECO:0000256" key="3">
    <source>
        <dbReference type="ARBA" id="ARBA00022692"/>
    </source>
</evidence>
<gene>
    <name evidence="8" type="ORF">CE91St30_28740</name>
</gene>
<evidence type="ECO:0008006" key="10">
    <source>
        <dbReference type="Google" id="ProtNLM"/>
    </source>
</evidence>
<comment type="subcellular location">
    <subcellularLocation>
        <location evidence="1">Cell membrane</location>
        <topology evidence="1">Multi-pass membrane protein</topology>
    </subcellularLocation>
</comment>
<proteinExistence type="predicted"/>
<dbReference type="InterPro" id="IPR050833">
    <property type="entry name" value="Poly_Biosynth_Transport"/>
</dbReference>
<dbReference type="Proteomes" id="UP001320544">
    <property type="component" value="Chromosome"/>
</dbReference>
<feature type="transmembrane region" description="Helical" evidence="7">
    <location>
        <begin position="174"/>
        <end position="194"/>
    </location>
</feature>
<sequence>MNQHLPNPDKPNTRTKRLNAESTGQREHAENSSNRERAHTSHASARASGDEKRVEDATRSNDREGKRALSPEERRAKAQAQTEQKAFGSSGRPTGGKKRKQRKPNFITRTVNAWCNRLLGAVSDRSLAEQEEEYAAHRTTRDFAWNTVGVGIWGMVFPILTIVVTQLVGVEQAGMFSLAFVTGLMLMFVANYGVRAYQVSDINEEHSFSDYQINRILTCIIMIIAGVSYCAIRGYTDSMLLISVGVYLYKMIDGLADVYEGRLQQVDKLYLAGISQGFRSIVVVVVFSVVLFVSRNLEAACIAMAIAAAATFLFLTFPLALFETPKSRTWSFGSVFDLLKQCFPLFVALFMYNLIDNMPKFVMEGVLSYDNQLYFNALYFPAHGILLTAGFIYKPLLLRMANVWADPAKRKRFDLIIVVILAAIVVMTLAMVLIMGSIGLPVMSFLYGIDFAPFRELCFIMLAAGGVTAAIEFVYQVITVLRRQKAVMKLYLITFGFSLFIPILLINFTGLPGAVIGYLIVMCILFVLLIWEYFRIRYEMSRQNAAEKAETGAHTARNAAREKRLAREDAEFSSYGNHAPRSRARASADVLSGKKTSPKADAGSDAKAASKADEGRGNHSKR</sequence>
<feature type="region of interest" description="Disordered" evidence="6">
    <location>
        <begin position="568"/>
        <end position="622"/>
    </location>
</feature>
<name>A0ABN6MMP5_9ACTN</name>
<dbReference type="PANTHER" id="PTHR30250">
    <property type="entry name" value="PST FAMILY PREDICTED COLANIC ACID TRANSPORTER"/>
    <property type="match status" value="1"/>
</dbReference>
<feature type="transmembrane region" description="Helical" evidence="7">
    <location>
        <begin position="413"/>
        <end position="439"/>
    </location>
</feature>
<feature type="compositionally biased region" description="Basic and acidic residues" evidence="6">
    <location>
        <begin position="48"/>
        <end position="76"/>
    </location>
</feature>
<feature type="transmembrane region" description="Helical" evidence="7">
    <location>
        <begin position="459"/>
        <end position="478"/>
    </location>
</feature>
<evidence type="ECO:0000256" key="4">
    <source>
        <dbReference type="ARBA" id="ARBA00022989"/>
    </source>
</evidence>
<dbReference type="RefSeq" id="WP_244386886.1">
    <property type="nucleotide sequence ID" value="NZ_AP025564.1"/>
</dbReference>
<evidence type="ECO:0000313" key="9">
    <source>
        <dbReference type="Proteomes" id="UP001320544"/>
    </source>
</evidence>
<evidence type="ECO:0000256" key="7">
    <source>
        <dbReference type="SAM" id="Phobius"/>
    </source>
</evidence>
<protein>
    <recommendedName>
        <fullName evidence="10">O-antigen/teichoic acid export membrane protein</fullName>
    </recommendedName>
</protein>
<keyword evidence="3 7" id="KW-0812">Transmembrane</keyword>
<evidence type="ECO:0000256" key="5">
    <source>
        <dbReference type="ARBA" id="ARBA00023136"/>
    </source>
</evidence>
<evidence type="ECO:0000313" key="8">
    <source>
        <dbReference type="EMBL" id="BDE97541.1"/>
    </source>
</evidence>
<feature type="transmembrane region" description="Helical" evidence="7">
    <location>
        <begin position="373"/>
        <end position="393"/>
    </location>
</feature>